<evidence type="ECO:0008006" key="4">
    <source>
        <dbReference type="Google" id="ProtNLM"/>
    </source>
</evidence>
<reference evidence="2 3" key="1">
    <citation type="journal article" date="2019" name="Int. J. Syst. Evol. Microbiol.">
        <title>The Global Catalogue of Microorganisms (GCM) 10K type strain sequencing project: providing services to taxonomists for standard genome sequencing and annotation.</title>
        <authorList>
            <consortium name="The Broad Institute Genomics Platform"/>
            <consortium name="The Broad Institute Genome Sequencing Center for Infectious Disease"/>
            <person name="Wu L."/>
            <person name="Ma J."/>
        </authorList>
    </citation>
    <scope>NUCLEOTIDE SEQUENCE [LARGE SCALE GENOMIC DNA]</scope>
    <source>
        <strain evidence="2 3">GX26</strain>
    </source>
</reference>
<accession>A0ABD5VBJ5</accession>
<organism evidence="2 3">
    <name type="scientific">Halorubellus litoreus</name>
    <dbReference type="NCBI Taxonomy" id="755308"/>
    <lineage>
        <taxon>Archaea</taxon>
        <taxon>Methanobacteriati</taxon>
        <taxon>Methanobacteriota</taxon>
        <taxon>Stenosarchaea group</taxon>
        <taxon>Halobacteria</taxon>
        <taxon>Halobacteriales</taxon>
        <taxon>Halorubellaceae</taxon>
        <taxon>Halorubellus</taxon>
    </lineage>
</organism>
<feature type="transmembrane region" description="Helical" evidence="1">
    <location>
        <begin position="199"/>
        <end position="217"/>
    </location>
</feature>
<keyword evidence="1" id="KW-0812">Transmembrane</keyword>
<sequence length="540" mass="54972">MKTSLSKSLRIAGIESVRQLRQLRERPALAAMNVLPVLLLIPTVVGQAPIPVYEDLMTSDAAYSLGERLAAGESTAVLETIRTVSVGFFLFLGYLVALPELTEGGVVNELEGLLVTVAPGEIALGEMVTYVGFTIRLGGAIVVAAALAFGAGVGSAAAAAFVLLAGAAAILTAVGISYPAMLGVQLAFRRVRWLRENKALVAGPIVVVGFLATRVLADPLAVVHGTPLAWYADLALLGTAAETSLVQAGVVLAAGPLVFVCGALAAGRVGASLWYADDRSTTSTDASSDSPGFLPRLARKVATREAAAVARVTWWRVRRRPRVLLFGGLLLSLTISAGAAAVNAYPTMLPYAVATYGAATFGVGTTLNPLGNEGPMLPATLTTPEGGATLLNGHALAASIPGTIVVGVATLAAGVTTTLPLSSVLAVTVLGVVLGATGPFISLAIGVSFPQFEGISIHSSRGMYPPRLQSVMLYLVVVLCLGVPALVGVYGPETVATVVPVPPAAAAMLGVAGSVVASVTLASVAYRFALGRVTGFELAS</sequence>
<feature type="transmembrane region" description="Helical" evidence="1">
    <location>
        <begin position="391"/>
        <end position="412"/>
    </location>
</feature>
<feature type="transmembrane region" description="Helical" evidence="1">
    <location>
        <begin position="157"/>
        <end position="178"/>
    </location>
</feature>
<feature type="transmembrane region" description="Helical" evidence="1">
    <location>
        <begin position="245"/>
        <end position="266"/>
    </location>
</feature>
<feature type="transmembrane region" description="Helical" evidence="1">
    <location>
        <begin position="348"/>
        <end position="370"/>
    </location>
</feature>
<protein>
    <recommendedName>
        <fullName evidence="4">ABC-2 type transport system permease protein</fullName>
    </recommendedName>
</protein>
<feature type="transmembrane region" description="Helical" evidence="1">
    <location>
        <begin position="424"/>
        <end position="450"/>
    </location>
</feature>
<evidence type="ECO:0000313" key="3">
    <source>
        <dbReference type="Proteomes" id="UP001596395"/>
    </source>
</evidence>
<evidence type="ECO:0000313" key="2">
    <source>
        <dbReference type="EMBL" id="MFC6951868.1"/>
    </source>
</evidence>
<feature type="transmembrane region" description="Helical" evidence="1">
    <location>
        <begin position="323"/>
        <end position="342"/>
    </location>
</feature>
<keyword evidence="1" id="KW-1133">Transmembrane helix</keyword>
<feature type="transmembrane region" description="Helical" evidence="1">
    <location>
        <begin position="80"/>
        <end position="98"/>
    </location>
</feature>
<feature type="transmembrane region" description="Helical" evidence="1">
    <location>
        <begin position="504"/>
        <end position="526"/>
    </location>
</feature>
<feature type="transmembrane region" description="Helical" evidence="1">
    <location>
        <begin position="28"/>
        <end position="50"/>
    </location>
</feature>
<evidence type="ECO:0000256" key="1">
    <source>
        <dbReference type="SAM" id="Phobius"/>
    </source>
</evidence>
<dbReference type="AlphaFoldDB" id="A0ABD5VBJ5"/>
<keyword evidence="3" id="KW-1185">Reference proteome</keyword>
<name>A0ABD5VBJ5_9EURY</name>
<dbReference type="Proteomes" id="UP001596395">
    <property type="component" value="Unassembled WGS sequence"/>
</dbReference>
<feature type="transmembrane region" description="Helical" evidence="1">
    <location>
        <begin position="130"/>
        <end position="151"/>
    </location>
</feature>
<proteinExistence type="predicted"/>
<dbReference type="EMBL" id="JBHSXN010000001">
    <property type="protein sequence ID" value="MFC6951868.1"/>
    <property type="molecule type" value="Genomic_DNA"/>
</dbReference>
<dbReference type="RefSeq" id="WP_336348876.1">
    <property type="nucleotide sequence ID" value="NZ_JAZAQL010000001.1"/>
</dbReference>
<comment type="caution">
    <text evidence="2">The sequence shown here is derived from an EMBL/GenBank/DDBJ whole genome shotgun (WGS) entry which is preliminary data.</text>
</comment>
<keyword evidence="1" id="KW-0472">Membrane</keyword>
<feature type="transmembrane region" description="Helical" evidence="1">
    <location>
        <begin position="471"/>
        <end position="492"/>
    </location>
</feature>
<gene>
    <name evidence="2" type="ORF">ACFQGB_03240</name>
</gene>